<dbReference type="Pfam" id="PF00126">
    <property type="entry name" value="HTH_1"/>
    <property type="match status" value="1"/>
</dbReference>
<dbReference type="PROSITE" id="PS50931">
    <property type="entry name" value="HTH_LYSR"/>
    <property type="match status" value="1"/>
</dbReference>
<dbReference type="InterPro" id="IPR005119">
    <property type="entry name" value="LysR_subst-bd"/>
</dbReference>
<protein>
    <submittedName>
        <fullName evidence="6 7">Transcriptional regulator</fullName>
    </submittedName>
</protein>
<dbReference type="OrthoDB" id="5597593at2"/>
<dbReference type="Gene3D" id="3.40.190.290">
    <property type="match status" value="1"/>
</dbReference>
<sequence>MMNNELISFAAVCKHLSITKAANELGKSKAHISRHIADLEASIGVKLLYRTTRNISLTPKGESLKETALELLANLNELSYKTSTMNDEMSGKFTITMPSSIAASLFIDILKKLKCSFPNVSFRIIATNKVENLIEGNIDMAIRIGSICDESLIAHNIGTFSNILVSSKKSRGDTLIVYEKFRHKELVANNYNGTIEVDNVPLLITFLENGIGVGIVPDYYFKANSMCDVTILEKYQDCHNIYITYPFQSPLPKNLLEISAIITSEMKRILHIQL</sequence>
<evidence type="ECO:0000256" key="4">
    <source>
        <dbReference type="ARBA" id="ARBA00023163"/>
    </source>
</evidence>
<dbReference type="GO" id="GO:0000976">
    <property type="term" value="F:transcription cis-regulatory region binding"/>
    <property type="evidence" value="ECO:0007669"/>
    <property type="project" value="TreeGrafter"/>
</dbReference>
<dbReference type="InterPro" id="IPR036388">
    <property type="entry name" value="WH-like_DNA-bd_sf"/>
</dbReference>
<feature type="domain" description="HTH lysR-type" evidence="5">
    <location>
        <begin position="1"/>
        <end position="58"/>
    </location>
</feature>
<reference evidence="6" key="2">
    <citation type="submission" date="2022-11" db="EMBL/GenBank/DDBJ databases">
        <title>Role of the vibriolysin VemA secreted by the emergent pathogen Vibrio europaeus in the colonization of Manila clam mucus.</title>
        <authorList>
            <person name="Martinez C."/>
            <person name="Rodriguez S."/>
            <person name="Vences A."/>
            <person name="Barja J.L."/>
            <person name="Toranzo A.E."/>
            <person name="Dubert J."/>
        </authorList>
    </citation>
    <scope>NUCLEOTIDE SEQUENCE</scope>
    <source>
        <strain evidence="6">3454</strain>
    </source>
</reference>
<evidence type="ECO:0000256" key="3">
    <source>
        <dbReference type="ARBA" id="ARBA00023125"/>
    </source>
</evidence>
<evidence type="ECO:0000313" key="7">
    <source>
        <dbReference type="EMBL" id="OAM96821.1"/>
    </source>
</evidence>
<evidence type="ECO:0000313" key="9">
    <source>
        <dbReference type="Proteomes" id="UP001150001"/>
    </source>
</evidence>
<dbReference type="PANTHER" id="PTHR30126">
    <property type="entry name" value="HTH-TYPE TRANSCRIPTIONAL REGULATOR"/>
    <property type="match status" value="1"/>
</dbReference>
<dbReference type="InterPro" id="IPR036390">
    <property type="entry name" value="WH_DNA-bd_sf"/>
</dbReference>
<dbReference type="Pfam" id="PF03466">
    <property type="entry name" value="LysR_substrate"/>
    <property type="match status" value="1"/>
</dbReference>
<geneLocation type="plasmid" evidence="7">
    <name>p251_like</name>
</geneLocation>
<keyword evidence="4" id="KW-0804">Transcription</keyword>
<proteinExistence type="inferred from homology"/>
<keyword evidence="3" id="KW-0238">DNA-binding</keyword>
<dbReference type="AlphaFoldDB" id="A0A178J4L9"/>
<dbReference type="SUPFAM" id="SSF46785">
    <property type="entry name" value="Winged helix' DNA-binding domain"/>
    <property type="match status" value="1"/>
</dbReference>
<keyword evidence="2" id="KW-0805">Transcription regulation</keyword>
<gene>
    <name evidence="7" type="ORF">AZ468_24340</name>
    <name evidence="6" type="ORF">OPW20_26025</name>
</gene>
<evidence type="ECO:0000256" key="1">
    <source>
        <dbReference type="ARBA" id="ARBA00009437"/>
    </source>
</evidence>
<dbReference type="InterPro" id="IPR000847">
    <property type="entry name" value="LysR_HTH_N"/>
</dbReference>
<comment type="similarity">
    <text evidence="1">Belongs to the LysR transcriptional regulatory family.</text>
</comment>
<evidence type="ECO:0000259" key="5">
    <source>
        <dbReference type="PROSITE" id="PS50931"/>
    </source>
</evidence>
<dbReference type="GeneID" id="78078852"/>
<dbReference type="Proteomes" id="UP000094761">
    <property type="component" value="Unassembled WGS sequence"/>
</dbReference>
<dbReference type="SUPFAM" id="SSF53850">
    <property type="entry name" value="Periplasmic binding protein-like II"/>
    <property type="match status" value="1"/>
</dbReference>
<organism evidence="7 8">
    <name type="scientific">Vibrio europaeus</name>
    <dbReference type="NCBI Taxonomy" id="300876"/>
    <lineage>
        <taxon>Bacteria</taxon>
        <taxon>Pseudomonadati</taxon>
        <taxon>Pseudomonadota</taxon>
        <taxon>Gammaproteobacteria</taxon>
        <taxon>Vibrionales</taxon>
        <taxon>Vibrionaceae</taxon>
        <taxon>Vibrio</taxon>
        <taxon>Vibrio oreintalis group</taxon>
    </lineage>
</organism>
<dbReference type="EMBL" id="LUAX01000008">
    <property type="protein sequence ID" value="OAM96821.1"/>
    <property type="molecule type" value="Genomic_DNA"/>
</dbReference>
<evidence type="ECO:0000313" key="8">
    <source>
        <dbReference type="Proteomes" id="UP000094761"/>
    </source>
</evidence>
<dbReference type="Gene3D" id="1.10.10.10">
    <property type="entry name" value="Winged helix-like DNA-binding domain superfamily/Winged helix DNA-binding domain"/>
    <property type="match status" value="1"/>
</dbReference>
<accession>A0A178J4L9</accession>
<name>A0A178J4L9_9VIBR</name>
<comment type="caution">
    <text evidence="7">The sequence shown here is derived from an EMBL/GenBank/DDBJ whole genome shotgun (WGS) entry which is preliminary data.</text>
</comment>
<reference evidence="7 8" key="1">
    <citation type="submission" date="2016-03" db="EMBL/GenBank/DDBJ databases">
        <title>Draft genome sequence of the Vibrio tubiashii subs. europaeus.</title>
        <authorList>
            <person name="Spinard E."/>
            <person name="Dubert J."/>
            <person name="Nelson D.R."/>
            <person name="Barja J.L."/>
        </authorList>
    </citation>
    <scope>NUCLEOTIDE SEQUENCE [LARGE SCALE GENOMIC DNA]</scope>
    <source>
        <strain evidence="8">PP-638</strain>
        <strain evidence="7">PP2-638</strain>
        <plasmid evidence="7">p251_like</plasmid>
    </source>
</reference>
<dbReference type="GO" id="GO:0003700">
    <property type="term" value="F:DNA-binding transcription factor activity"/>
    <property type="evidence" value="ECO:0007669"/>
    <property type="project" value="InterPro"/>
</dbReference>
<dbReference type="Proteomes" id="UP001150001">
    <property type="component" value="Unassembled WGS sequence"/>
</dbReference>
<dbReference type="RefSeq" id="WP_069669817.1">
    <property type="nucleotide sequence ID" value="NZ_JAPFIM010000025.1"/>
</dbReference>
<evidence type="ECO:0000256" key="2">
    <source>
        <dbReference type="ARBA" id="ARBA00023015"/>
    </source>
</evidence>
<evidence type="ECO:0000313" key="6">
    <source>
        <dbReference type="EMBL" id="MDC5743524.1"/>
    </source>
</evidence>
<keyword evidence="7" id="KW-0614">Plasmid</keyword>
<dbReference type="FunFam" id="1.10.10.10:FF:000001">
    <property type="entry name" value="LysR family transcriptional regulator"/>
    <property type="match status" value="1"/>
</dbReference>
<dbReference type="PANTHER" id="PTHR30126:SF84">
    <property type="entry name" value="HTH-TYPE TRANSCRIPTIONAL REGULATOR PTXR"/>
    <property type="match status" value="1"/>
</dbReference>
<dbReference type="EMBL" id="JAPFIT010000033">
    <property type="protein sequence ID" value="MDC5743524.1"/>
    <property type="molecule type" value="Genomic_DNA"/>
</dbReference>
<keyword evidence="9" id="KW-1185">Reference proteome</keyword>